<organism evidence="1 2">
    <name type="scientific">Cochliobolus sativus (strain ND90Pr / ATCC 201652)</name>
    <name type="common">Common root rot and spot blotch fungus</name>
    <name type="synonym">Bipolaris sorokiniana</name>
    <dbReference type="NCBI Taxonomy" id="665912"/>
    <lineage>
        <taxon>Eukaryota</taxon>
        <taxon>Fungi</taxon>
        <taxon>Dikarya</taxon>
        <taxon>Ascomycota</taxon>
        <taxon>Pezizomycotina</taxon>
        <taxon>Dothideomycetes</taxon>
        <taxon>Pleosporomycetidae</taxon>
        <taxon>Pleosporales</taxon>
        <taxon>Pleosporineae</taxon>
        <taxon>Pleosporaceae</taxon>
        <taxon>Bipolaris</taxon>
    </lineage>
</organism>
<dbReference type="Proteomes" id="UP000016934">
    <property type="component" value="Unassembled WGS sequence"/>
</dbReference>
<dbReference type="HOGENOM" id="CLU_1539901_0_0_1"/>
<accession>M2T2T8</accession>
<reference evidence="2" key="2">
    <citation type="journal article" date="2013" name="PLoS Genet.">
        <title>Comparative genome structure, secondary metabolite, and effector coding capacity across Cochliobolus pathogens.</title>
        <authorList>
            <person name="Condon B.J."/>
            <person name="Leng Y."/>
            <person name="Wu D."/>
            <person name="Bushley K.E."/>
            <person name="Ohm R.A."/>
            <person name="Otillar R."/>
            <person name="Martin J."/>
            <person name="Schackwitz W."/>
            <person name="Grimwood J."/>
            <person name="MohdZainudin N."/>
            <person name="Xue C."/>
            <person name="Wang R."/>
            <person name="Manning V.A."/>
            <person name="Dhillon B."/>
            <person name="Tu Z.J."/>
            <person name="Steffenson B.J."/>
            <person name="Salamov A."/>
            <person name="Sun H."/>
            <person name="Lowry S."/>
            <person name="LaButti K."/>
            <person name="Han J."/>
            <person name="Copeland A."/>
            <person name="Lindquist E."/>
            <person name="Barry K."/>
            <person name="Schmutz J."/>
            <person name="Baker S.E."/>
            <person name="Ciuffetti L.M."/>
            <person name="Grigoriev I.V."/>
            <person name="Zhong S."/>
            <person name="Turgeon B.G."/>
        </authorList>
    </citation>
    <scope>NUCLEOTIDE SEQUENCE [LARGE SCALE GENOMIC DNA]</scope>
    <source>
        <strain evidence="2">ND90Pr / ATCC 201652</strain>
    </source>
</reference>
<dbReference type="AlphaFoldDB" id="M2T2T8"/>
<dbReference type="RefSeq" id="XP_007696305.1">
    <property type="nucleotide sequence ID" value="XM_007698115.1"/>
</dbReference>
<protein>
    <submittedName>
        <fullName evidence="1">Uncharacterized protein</fullName>
    </submittedName>
</protein>
<gene>
    <name evidence="1" type="ORF">COCSADRAFT_276687</name>
</gene>
<keyword evidence="2" id="KW-1185">Reference proteome</keyword>
<proteinExistence type="predicted"/>
<dbReference type="EMBL" id="KB445638">
    <property type="protein sequence ID" value="EMD68785.1"/>
    <property type="molecule type" value="Genomic_DNA"/>
</dbReference>
<dbReference type="GeneID" id="19135727"/>
<reference evidence="1 2" key="1">
    <citation type="journal article" date="2012" name="PLoS Pathog.">
        <title>Diverse lifestyles and strategies of plant pathogenesis encoded in the genomes of eighteen Dothideomycetes fungi.</title>
        <authorList>
            <person name="Ohm R.A."/>
            <person name="Feau N."/>
            <person name="Henrissat B."/>
            <person name="Schoch C.L."/>
            <person name="Horwitz B.A."/>
            <person name="Barry K.W."/>
            <person name="Condon B.J."/>
            <person name="Copeland A.C."/>
            <person name="Dhillon B."/>
            <person name="Glaser F."/>
            <person name="Hesse C.N."/>
            <person name="Kosti I."/>
            <person name="LaButti K."/>
            <person name="Lindquist E.A."/>
            <person name="Lucas S."/>
            <person name="Salamov A.A."/>
            <person name="Bradshaw R.E."/>
            <person name="Ciuffetti L."/>
            <person name="Hamelin R.C."/>
            <person name="Kema G.H.J."/>
            <person name="Lawrence C."/>
            <person name="Scott J.A."/>
            <person name="Spatafora J.W."/>
            <person name="Turgeon B.G."/>
            <person name="de Wit P.J.G.M."/>
            <person name="Zhong S."/>
            <person name="Goodwin S.B."/>
            <person name="Grigoriev I.V."/>
        </authorList>
    </citation>
    <scope>NUCLEOTIDE SEQUENCE [LARGE SCALE GENOMIC DNA]</scope>
    <source>
        <strain evidence="2">ND90Pr / ATCC 201652</strain>
    </source>
</reference>
<evidence type="ECO:0000313" key="2">
    <source>
        <dbReference type="Proteomes" id="UP000016934"/>
    </source>
</evidence>
<name>M2T2T8_COCSN</name>
<evidence type="ECO:0000313" key="1">
    <source>
        <dbReference type="EMBL" id="EMD68785.1"/>
    </source>
</evidence>
<sequence length="174" mass="19782">MRIITDTLDSHLLYNTLSTHATITWSFLLQPACVTTACLLHDLGYHRWYYTFIMTVMASATTHRDGPCKSYSATEKIRGSINKAFVHGVDNYDFELLRAWKVSHTFQDDYFAKEENRSANTGFSEFENNCFDSTCIDCALQECSTDSMSYFSMGTWLVDGDAEDLQKAIKDLSA</sequence>
<dbReference type="KEGG" id="bsc:COCSADRAFT_276687"/>